<comment type="similarity">
    <text evidence="1">In the C-terminal section; belongs to the transpeptidase family.</text>
</comment>
<keyword evidence="14" id="KW-0732">Signal</keyword>
<dbReference type="InterPro" id="IPR001264">
    <property type="entry name" value="Glyco_trans_51"/>
</dbReference>
<evidence type="ECO:0000256" key="2">
    <source>
        <dbReference type="ARBA" id="ARBA00007739"/>
    </source>
</evidence>
<feature type="non-terminal residue" evidence="16">
    <location>
        <position position="441"/>
    </location>
</feature>
<comment type="catalytic activity">
    <reaction evidence="12">
        <text>Preferential cleavage: (Ac)2-L-Lys-D-Ala-|-D-Ala. Also transpeptidation of peptidyl-alanyl moieties that are N-acyl substituents of D-alanine.</text>
        <dbReference type="EC" id="3.4.16.4"/>
    </reaction>
</comment>
<dbReference type="GO" id="GO:0009002">
    <property type="term" value="F:serine-type D-Ala-D-Ala carboxypeptidase activity"/>
    <property type="evidence" value="ECO:0007669"/>
    <property type="project" value="UniProtKB-EC"/>
</dbReference>
<evidence type="ECO:0000256" key="4">
    <source>
        <dbReference type="ARBA" id="ARBA00022670"/>
    </source>
</evidence>
<evidence type="ECO:0000256" key="10">
    <source>
        <dbReference type="ARBA" id="ARBA00023268"/>
    </source>
</evidence>
<gene>
    <name evidence="16" type="ORF">G6034_19415</name>
</gene>
<dbReference type="FunFam" id="1.10.3810.10:FF:000001">
    <property type="entry name" value="Penicillin-binding protein 1A"/>
    <property type="match status" value="1"/>
</dbReference>
<reference evidence="16 17" key="1">
    <citation type="submission" date="2020-02" db="EMBL/GenBank/DDBJ databases">
        <title>Genome sequence of strain AETb3-4.</title>
        <authorList>
            <person name="Gao J."/>
            <person name="Zhang X."/>
        </authorList>
    </citation>
    <scope>NUCLEOTIDE SEQUENCE [LARGE SCALE GENOMIC DNA]</scope>
    <source>
        <strain evidence="16 17">AETb3-4</strain>
    </source>
</reference>
<evidence type="ECO:0000256" key="5">
    <source>
        <dbReference type="ARBA" id="ARBA00022676"/>
    </source>
</evidence>
<dbReference type="GO" id="GO:0071555">
    <property type="term" value="P:cell wall organization"/>
    <property type="evidence" value="ECO:0007669"/>
    <property type="project" value="UniProtKB-KW"/>
</dbReference>
<evidence type="ECO:0000256" key="13">
    <source>
        <dbReference type="ARBA" id="ARBA00049902"/>
    </source>
</evidence>
<evidence type="ECO:0000256" key="9">
    <source>
        <dbReference type="ARBA" id="ARBA00022984"/>
    </source>
</evidence>
<feature type="domain" description="Glycosyl transferase family 51" evidence="15">
    <location>
        <begin position="77"/>
        <end position="263"/>
    </location>
</feature>
<evidence type="ECO:0000259" key="15">
    <source>
        <dbReference type="Pfam" id="PF00912"/>
    </source>
</evidence>
<organism evidence="16 17">
    <name type="scientific">Arthrobacter wenxiniae</name>
    <dbReference type="NCBI Taxonomy" id="2713570"/>
    <lineage>
        <taxon>Bacteria</taxon>
        <taxon>Bacillati</taxon>
        <taxon>Actinomycetota</taxon>
        <taxon>Actinomycetes</taxon>
        <taxon>Micrococcales</taxon>
        <taxon>Micrococcaceae</taxon>
        <taxon>Arthrobacter</taxon>
    </lineage>
</organism>
<dbReference type="InterPro" id="IPR023346">
    <property type="entry name" value="Lysozyme-like_dom_sf"/>
</dbReference>
<evidence type="ECO:0000256" key="11">
    <source>
        <dbReference type="ARBA" id="ARBA00023316"/>
    </source>
</evidence>
<keyword evidence="17" id="KW-1185">Reference proteome</keyword>
<dbReference type="EMBL" id="JAAMFM010000068">
    <property type="protein sequence ID" value="NVM97033.1"/>
    <property type="molecule type" value="Genomic_DNA"/>
</dbReference>
<dbReference type="SUPFAM" id="SSF53955">
    <property type="entry name" value="Lysozyme-like"/>
    <property type="match status" value="1"/>
</dbReference>
<keyword evidence="5" id="KW-0328">Glycosyltransferase</keyword>
<dbReference type="Proteomes" id="UP000543556">
    <property type="component" value="Unassembled WGS sequence"/>
</dbReference>
<dbReference type="GO" id="GO:0030288">
    <property type="term" value="C:outer membrane-bounded periplasmic space"/>
    <property type="evidence" value="ECO:0007669"/>
    <property type="project" value="TreeGrafter"/>
</dbReference>
<keyword evidence="3" id="KW-0121">Carboxypeptidase</keyword>
<keyword evidence="7" id="KW-0378">Hydrolase</keyword>
<keyword evidence="8" id="KW-0133">Cell shape</keyword>
<evidence type="ECO:0000256" key="12">
    <source>
        <dbReference type="ARBA" id="ARBA00034000"/>
    </source>
</evidence>
<keyword evidence="10" id="KW-0511">Multifunctional enzyme</keyword>
<feature type="chain" id="PRO_5030900096" evidence="14">
    <location>
        <begin position="44"/>
        <end position="441"/>
    </location>
</feature>
<dbReference type="GO" id="GO:0008955">
    <property type="term" value="F:peptidoglycan glycosyltransferase activity"/>
    <property type="evidence" value="ECO:0007669"/>
    <property type="project" value="UniProtKB-EC"/>
</dbReference>
<evidence type="ECO:0000313" key="16">
    <source>
        <dbReference type="EMBL" id="NVM97033.1"/>
    </source>
</evidence>
<sequence length="441" mass="47102">MKSTRNPVFDTASTVGRLLLLIVVSVACGALVAGLFAPATALAATVANDSINMFNDLPAGLDVNPPAQATKVLASDGSVIARFYAEDRHNVSLANMSPFIRNGIVAIEDARFYQHGGIDPTGILRAIVATVQGGREGASTITQQYVNNVIIENLVTAGKTDQAKLGAQKTVGDKLKEMRMAIAMEKKYSKDQILQGYLNLIYFGNGAYGIEAAAKLYFNTTAKNLTLPQAAALAGVVNSPSVYDPVAHPDNVVTRRNEVLGKMLAQKKITQKQHDAAVKAPLTLHVNKPSQGCVAAAMAPYFCDYVQQLVLNNPAYGATPEDRAKFLFQGGLTIKTTLDPKLQKVAQTRVDNTMSPTDPLQRGADVVSVQPGTGKVLTMAQNTVYNPATKPGNYMGNFSLPLRDANGQPLHGSGGFQIGSTFKPFVFAEWLNSGHSMMTMI</sequence>
<evidence type="ECO:0000256" key="8">
    <source>
        <dbReference type="ARBA" id="ARBA00022960"/>
    </source>
</evidence>
<evidence type="ECO:0000256" key="6">
    <source>
        <dbReference type="ARBA" id="ARBA00022679"/>
    </source>
</evidence>
<comment type="caution">
    <text evidence="16">The sequence shown here is derived from an EMBL/GenBank/DDBJ whole genome shotgun (WGS) entry which is preliminary data.</text>
</comment>
<dbReference type="Gene3D" id="1.10.3810.10">
    <property type="entry name" value="Biosynthetic peptidoglycan transglycosylase-like"/>
    <property type="match status" value="1"/>
</dbReference>
<keyword evidence="4" id="KW-0645">Protease</keyword>
<proteinExistence type="inferred from homology"/>
<keyword evidence="6" id="KW-0808">Transferase</keyword>
<keyword evidence="11" id="KW-0961">Cell wall biogenesis/degradation</keyword>
<dbReference type="PROSITE" id="PS51257">
    <property type="entry name" value="PROKAR_LIPOPROTEIN"/>
    <property type="match status" value="1"/>
</dbReference>
<dbReference type="InterPro" id="IPR012338">
    <property type="entry name" value="Beta-lactam/transpept-like"/>
</dbReference>
<feature type="signal peptide" evidence="14">
    <location>
        <begin position="1"/>
        <end position="43"/>
    </location>
</feature>
<comment type="catalytic activity">
    <reaction evidence="13">
        <text>[GlcNAc-(1-&gt;4)-Mur2Ac(oyl-L-Ala-gamma-D-Glu-L-Lys-D-Ala-D-Ala)](n)-di-trans,octa-cis-undecaprenyl diphosphate + beta-D-GlcNAc-(1-&gt;4)-Mur2Ac(oyl-L-Ala-gamma-D-Glu-L-Lys-D-Ala-D-Ala)-di-trans,octa-cis-undecaprenyl diphosphate = [GlcNAc-(1-&gt;4)-Mur2Ac(oyl-L-Ala-gamma-D-Glu-L-Lys-D-Ala-D-Ala)](n+1)-di-trans,octa-cis-undecaprenyl diphosphate + di-trans,octa-cis-undecaprenyl diphosphate + H(+)</text>
        <dbReference type="Rhea" id="RHEA:23708"/>
        <dbReference type="Rhea" id="RHEA-COMP:9602"/>
        <dbReference type="Rhea" id="RHEA-COMP:9603"/>
        <dbReference type="ChEBI" id="CHEBI:15378"/>
        <dbReference type="ChEBI" id="CHEBI:58405"/>
        <dbReference type="ChEBI" id="CHEBI:60033"/>
        <dbReference type="ChEBI" id="CHEBI:78435"/>
        <dbReference type="EC" id="2.4.99.28"/>
    </reaction>
</comment>
<evidence type="ECO:0000256" key="1">
    <source>
        <dbReference type="ARBA" id="ARBA00007090"/>
    </source>
</evidence>
<dbReference type="InterPro" id="IPR036950">
    <property type="entry name" value="PBP_transglycosylase"/>
</dbReference>
<dbReference type="RefSeq" id="WP_176636735.1">
    <property type="nucleotide sequence ID" value="NZ_JAAMFM010000068.1"/>
</dbReference>
<dbReference type="Gene3D" id="3.40.710.10">
    <property type="entry name" value="DD-peptidase/beta-lactamase superfamily"/>
    <property type="match status" value="1"/>
</dbReference>
<dbReference type="PANTHER" id="PTHR32282:SF33">
    <property type="entry name" value="PEPTIDOGLYCAN GLYCOSYLTRANSFERASE"/>
    <property type="match status" value="1"/>
</dbReference>
<dbReference type="InterPro" id="IPR050396">
    <property type="entry name" value="Glycosyltr_51/Transpeptidase"/>
</dbReference>
<dbReference type="AlphaFoldDB" id="A0A7Y7IKQ0"/>
<dbReference type="GO" id="GO:0006508">
    <property type="term" value="P:proteolysis"/>
    <property type="evidence" value="ECO:0007669"/>
    <property type="project" value="UniProtKB-KW"/>
</dbReference>
<evidence type="ECO:0000313" key="17">
    <source>
        <dbReference type="Proteomes" id="UP000543556"/>
    </source>
</evidence>
<accession>A0A7Y7IKQ0</accession>
<keyword evidence="9" id="KW-0573">Peptidoglycan synthesis</keyword>
<dbReference type="GO" id="GO:0008360">
    <property type="term" value="P:regulation of cell shape"/>
    <property type="evidence" value="ECO:0007669"/>
    <property type="project" value="UniProtKB-KW"/>
</dbReference>
<evidence type="ECO:0000256" key="3">
    <source>
        <dbReference type="ARBA" id="ARBA00022645"/>
    </source>
</evidence>
<evidence type="ECO:0000256" key="7">
    <source>
        <dbReference type="ARBA" id="ARBA00022801"/>
    </source>
</evidence>
<evidence type="ECO:0000256" key="14">
    <source>
        <dbReference type="SAM" id="SignalP"/>
    </source>
</evidence>
<dbReference type="PANTHER" id="PTHR32282">
    <property type="entry name" value="BINDING PROTEIN TRANSPEPTIDASE, PUTATIVE-RELATED"/>
    <property type="match status" value="1"/>
</dbReference>
<protein>
    <submittedName>
        <fullName evidence="16">Penicillin-binding protein</fullName>
    </submittedName>
</protein>
<dbReference type="GO" id="GO:0009252">
    <property type="term" value="P:peptidoglycan biosynthetic process"/>
    <property type="evidence" value="ECO:0007669"/>
    <property type="project" value="UniProtKB-KW"/>
</dbReference>
<comment type="similarity">
    <text evidence="2">In the N-terminal section; belongs to the glycosyltransferase 51 family.</text>
</comment>
<dbReference type="SUPFAM" id="SSF56601">
    <property type="entry name" value="beta-lactamase/transpeptidase-like"/>
    <property type="match status" value="1"/>
</dbReference>
<dbReference type="Pfam" id="PF00912">
    <property type="entry name" value="Transgly"/>
    <property type="match status" value="1"/>
</dbReference>
<name>A0A7Y7IKQ0_9MICC</name>